<dbReference type="EMBL" id="JBHTCQ010000001">
    <property type="protein sequence ID" value="MFC7404070.1"/>
    <property type="molecule type" value="Genomic_DNA"/>
</dbReference>
<dbReference type="SUPFAM" id="SSF51695">
    <property type="entry name" value="PLC-like phosphodiesterases"/>
    <property type="match status" value="1"/>
</dbReference>
<dbReference type="PROSITE" id="PS51704">
    <property type="entry name" value="GP_PDE"/>
    <property type="match status" value="1"/>
</dbReference>
<evidence type="ECO:0000256" key="1">
    <source>
        <dbReference type="SAM" id="SignalP"/>
    </source>
</evidence>
<dbReference type="Gene3D" id="3.20.20.190">
    <property type="entry name" value="Phosphatidylinositol (PI) phosphodiesterase"/>
    <property type="match status" value="1"/>
</dbReference>
<organism evidence="3 4">
    <name type="scientific">Georgenia alba</name>
    <dbReference type="NCBI Taxonomy" id="2233858"/>
    <lineage>
        <taxon>Bacteria</taxon>
        <taxon>Bacillati</taxon>
        <taxon>Actinomycetota</taxon>
        <taxon>Actinomycetes</taxon>
        <taxon>Micrococcales</taxon>
        <taxon>Bogoriellaceae</taxon>
        <taxon>Georgenia</taxon>
    </lineage>
</organism>
<gene>
    <name evidence="3" type="ORF">ACFQQL_03030</name>
</gene>
<dbReference type="InterPro" id="IPR017946">
    <property type="entry name" value="PLC-like_Pdiesterase_TIM-brl"/>
</dbReference>
<feature type="domain" description="GP-PDE" evidence="2">
    <location>
        <begin position="41"/>
        <end position="341"/>
    </location>
</feature>
<dbReference type="InterPro" id="IPR006311">
    <property type="entry name" value="TAT_signal"/>
</dbReference>
<feature type="chain" id="PRO_5045811103" evidence="1">
    <location>
        <begin position="24"/>
        <end position="360"/>
    </location>
</feature>
<accession>A0ABW2Q917</accession>
<proteinExistence type="predicted"/>
<keyword evidence="4" id="KW-1185">Reference proteome</keyword>
<dbReference type="PROSITE" id="PS51318">
    <property type="entry name" value="TAT"/>
    <property type="match status" value="1"/>
</dbReference>
<feature type="signal peptide" evidence="1">
    <location>
        <begin position="1"/>
        <end position="23"/>
    </location>
</feature>
<evidence type="ECO:0000313" key="4">
    <source>
        <dbReference type="Proteomes" id="UP001596455"/>
    </source>
</evidence>
<dbReference type="Pfam" id="PF03009">
    <property type="entry name" value="GDPD"/>
    <property type="match status" value="1"/>
</dbReference>
<evidence type="ECO:0000313" key="3">
    <source>
        <dbReference type="EMBL" id="MFC7404070.1"/>
    </source>
</evidence>
<dbReference type="Proteomes" id="UP001596455">
    <property type="component" value="Unassembled WGS sequence"/>
</dbReference>
<reference evidence="4" key="1">
    <citation type="journal article" date="2019" name="Int. J. Syst. Evol. Microbiol.">
        <title>The Global Catalogue of Microorganisms (GCM) 10K type strain sequencing project: providing services to taxonomists for standard genome sequencing and annotation.</title>
        <authorList>
            <consortium name="The Broad Institute Genomics Platform"/>
            <consortium name="The Broad Institute Genome Sequencing Center for Infectious Disease"/>
            <person name="Wu L."/>
            <person name="Ma J."/>
        </authorList>
    </citation>
    <scope>NUCLEOTIDE SEQUENCE [LARGE SCALE GENOMIC DNA]</scope>
    <source>
        <strain evidence="4">JCM 1490</strain>
    </source>
</reference>
<comment type="caution">
    <text evidence="3">The sequence shown here is derived from an EMBL/GenBank/DDBJ whole genome shotgun (WGS) entry which is preliminary data.</text>
</comment>
<dbReference type="PANTHER" id="PTHR46211">
    <property type="entry name" value="GLYCEROPHOSPHORYL DIESTER PHOSPHODIESTERASE"/>
    <property type="match status" value="1"/>
</dbReference>
<name>A0ABW2Q917_9MICO</name>
<dbReference type="PANTHER" id="PTHR46211:SF14">
    <property type="entry name" value="GLYCEROPHOSPHODIESTER PHOSPHODIESTERASE"/>
    <property type="match status" value="1"/>
</dbReference>
<dbReference type="InterPro" id="IPR030395">
    <property type="entry name" value="GP_PDE_dom"/>
</dbReference>
<dbReference type="PROSITE" id="PS51257">
    <property type="entry name" value="PROKAR_LIPOPROTEIN"/>
    <property type="match status" value="1"/>
</dbReference>
<keyword evidence="1" id="KW-0732">Signal</keyword>
<dbReference type="RefSeq" id="WP_382391118.1">
    <property type="nucleotide sequence ID" value="NZ_JBHTCQ010000001.1"/>
</dbReference>
<protein>
    <submittedName>
        <fullName evidence="3">Glycerophosphodiester phosphodiesterase family protein</fullName>
    </submittedName>
</protein>
<evidence type="ECO:0000259" key="2">
    <source>
        <dbReference type="PROSITE" id="PS51704"/>
    </source>
</evidence>
<sequence>MRQQTTRSTRRLVAALATAVACAAVPAAATPAAAERPGDRFDLQAHRGGTGLYTESTLAAFANALELGVSTLELDTQVTSDGAVVVTHDRQISAEKCRDTGPAFPGDTDFPYVGDYITDLTLAQVQTVECGYQPLPQHPDQQAVPGPMIELRDLFRLVRHYRAHHVTLNIETKVEAGAPEETAPREEFVRAVLAEISQYRMGRQVAIQSFDWGALELVEQLNPRLPRVALTNHDFLEIGRPGASPWLGGLDADDFDGDLVAMADHLDVDAISPVHGFPQDGVVADPDYEPYVTREMVRDAHAAGLEVIPWTVDDPDTMRALIATGIDGLITDRPDRLREVMAEEGLRLPRPLRGPHGPVG</sequence>